<protein>
    <submittedName>
        <fullName evidence="4">Uncharacterized protein</fullName>
    </submittedName>
</protein>
<keyword evidence="3" id="KW-0732">Signal</keyword>
<dbReference type="EMBL" id="OU900095">
    <property type="protein sequence ID" value="CAG9858881.1"/>
    <property type="molecule type" value="Genomic_DNA"/>
</dbReference>
<reference evidence="4" key="1">
    <citation type="submission" date="2022-01" db="EMBL/GenBank/DDBJ databases">
        <authorList>
            <person name="King R."/>
        </authorList>
    </citation>
    <scope>NUCLEOTIDE SEQUENCE</scope>
</reference>
<evidence type="ECO:0000313" key="4">
    <source>
        <dbReference type="EMBL" id="CAG9858881.1"/>
    </source>
</evidence>
<evidence type="ECO:0000256" key="3">
    <source>
        <dbReference type="SAM" id="SignalP"/>
    </source>
</evidence>
<dbReference type="PROSITE" id="PS00233">
    <property type="entry name" value="CHIT_BIND_RR_1"/>
    <property type="match status" value="1"/>
</dbReference>
<name>A0A9N9XR80_PHYSR</name>
<dbReference type="OrthoDB" id="6815232at2759"/>
<accession>A0A9N9XR80</accession>
<dbReference type="GO" id="GO:0008010">
    <property type="term" value="F:structural constituent of chitin-based larval cuticle"/>
    <property type="evidence" value="ECO:0007669"/>
    <property type="project" value="TreeGrafter"/>
</dbReference>
<organism evidence="4 5">
    <name type="scientific">Phyllotreta striolata</name>
    <name type="common">Striped flea beetle</name>
    <name type="synonym">Crioceris striolata</name>
    <dbReference type="NCBI Taxonomy" id="444603"/>
    <lineage>
        <taxon>Eukaryota</taxon>
        <taxon>Metazoa</taxon>
        <taxon>Ecdysozoa</taxon>
        <taxon>Arthropoda</taxon>
        <taxon>Hexapoda</taxon>
        <taxon>Insecta</taxon>
        <taxon>Pterygota</taxon>
        <taxon>Neoptera</taxon>
        <taxon>Endopterygota</taxon>
        <taxon>Coleoptera</taxon>
        <taxon>Polyphaga</taxon>
        <taxon>Cucujiformia</taxon>
        <taxon>Chrysomeloidea</taxon>
        <taxon>Chrysomelidae</taxon>
        <taxon>Galerucinae</taxon>
        <taxon>Alticini</taxon>
        <taxon>Phyllotreta</taxon>
    </lineage>
</organism>
<dbReference type="InterPro" id="IPR050468">
    <property type="entry name" value="Cuticle_Struct_Prot"/>
</dbReference>
<dbReference type="PANTHER" id="PTHR10380">
    <property type="entry name" value="CUTICLE PROTEIN"/>
    <property type="match status" value="1"/>
</dbReference>
<feature type="chain" id="PRO_5040497222" evidence="3">
    <location>
        <begin position="20"/>
        <end position="124"/>
    </location>
</feature>
<dbReference type="InterPro" id="IPR031311">
    <property type="entry name" value="CHIT_BIND_RR_consensus"/>
</dbReference>
<dbReference type="GO" id="GO:0062129">
    <property type="term" value="C:chitin-based extracellular matrix"/>
    <property type="evidence" value="ECO:0007669"/>
    <property type="project" value="TreeGrafter"/>
</dbReference>
<dbReference type="AlphaFoldDB" id="A0A9N9XR80"/>
<dbReference type="PANTHER" id="PTHR10380:SF173">
    <property type="entry name" value="CUTICULAR PROTEIN 47EF, ISOFORM C-RELATED"/>
    <property type="match status" value="1"/>
</dbReference>
<gene>
    <name evidence="4" type="ORF">PHYEVI_LOCUS5268</name>
</gene>
<evidence type="ECO:0000313" key="5">
    <source>
        <dbReference type="Proteomes" id="UP001153712"/>
    </source>
</evidence>
<dbReference type="InterPro" id="IPR000618">
    <property type="entry name" value="Insect_cuticle"/>
</dbReference>
<evidence type="ECO:0000256" key="1">
    <source>
        <dbReference type="ARBA" id="ARBA00022460"/>
    </source>
</evidence>
<keyword evidence="1 2" id="KW-0193">Cuticle</keyword>
<evidence type="ECO:0000256" key="2">
    <source>
        <dbReference type="PROSITE-ProRule" id="PRU00497"/>
    </source>
</evidence>
<dbReference type="Proteomes" id="UP001153712">
    <property type="component" value="Chromosome 2"/>
</dbReference>
<dbReference type="PRINTS" id="PR00947">
    <property type="entry name" value="CUTICLE"/>
</dbReference>
<sequence>MSVNLKLAVIIVLFVNTDAQRKAESKILKFENSVKEDGYDFNYKTSDGISRRENGFFSDKERGILNVAGMYSYKLPNGIPVTVTFLANENGYRPIVSIGRKHPEKTSFISSSAIASLTGGGLGK</sequence>
<proteinExistence type="predicted"/>
<dbReference type="Pfam" id="PF00379">
    <property type="entry name" value="Chitin_bind_4"/>
    <property type="match status" value="1"/>
</dbReference>
<feature type="signal peptide" evidence="3">
    <location>
        <begin position="1"/>
        <end position="19"/>
    </location>
</feature>
<dbReference type="PROSITE" id="PS51155">
    <property type="entry name" value="CHIT_BIND_RR_2"/>
    <property type="match status" value="1"/>
</dbReference>
<keyword evidence="5" id="KW-1185">Reference proteome</keyword>